<keyword evidence="3" id="KW-1185">Reference proteome</keyword>
<feature type="chain" id="PRO_5047462693" evidence="1">
    <location>
        <begin position="24"/>
        <end position="181"/>
    </location>
</feature>
<dbReference type="PROSITE" id="PS51257">
    <property type="entry name" value="PROKAR_LIPOPROTEIN"/>
    <property type="match status" value="1"/>
</dbReference>
<dbReference type="Pfam" id="PF12276">
    <property type="entry name" value="DUF3617"/>
    <property type="match status" value="1"/>
</dbReference>
<evidence type="ECO:0000313" key="2">
    <source>
        <dbReference type="EMBL" id="MFD1767865.1"/>
    </source>
</evidence>
<dbReference type="EMBL" id="JBHUEL010000011">
    <property type="protein sequence ID" value="MFD1767865.1"/>
    <property type="molecule type" value="Genomic_DNA"/>
</dbReference>
<accession>A0ABW4MGE2</accession>
<proteinExistence type="predicted"/>
<name>A0ABW4MGE2_9SPHN</name>
<evidence type="ECO:0000256" key="1">
    <source>
        <dbReference type="SAM" id="SignalP"/>
    </source>
</evidence>
<organism evidence="2 3">
    <name type="scientific">Sphingorhabdus buctiana</name>
    <dbReference type="NCBI Taxonomy" id="1508805"/>
    <lineage>
        <taxon>Bacteria</taxon>
        <taxon>Pseudomonadati</taxon>
        <taxon>Pseudomonadota</taxon>
        <taxon>Alphaproteobacteria</taxon>
        <taxon>Sphingomonadales</taxon>
        <taxon>Sphingomonadaceae</taxon>
        <taxon>Sphingorhabdus</taxon>
    </lineage>
</organism>
<sequence>MRKLLIGSAACAMLALSACSDKGADADGDGKVSNEEAQKELSQGGAVAMKPGLWEVKIKFGSIEAPGLPEAAKAQMTKAMTEMSVKSCLTKEQAEKPGADFFGGDENSNCSFEQLNRSGNKMTVAMTCKPEGGITVASKMDGSFEGESYVMNMEQKTSGTPMGEMKMKGRIEGKRIGECPA</sequence>
<protein>
    <submittedName>
        <fullName evidence="2">DUF3617 domain-containing protein</fullName>
    </submittedName>
</protein>
<evidence type="ECO:0000313" key="3">
    <source>
        <dbReference type="Proteomes" id="UP001597215"/>
    </source>
</evidence>
<comment type="caution">
    <text evidence="2">The sequence shown here is derived from an EMBL/GenBank/DDBJ whole genome shotgun (WGS) entry which is preliminary data.</text>
</comment>
<dbReference type="Proteomes" id="UP001597215">
    <property type="component" value="Unassembled WGS sequence"/>
</dbReference>
<dbReference type="InterPro" id="IPR022061">
    <property type="entry name" value="DUF3617"/>
</dbReference>
<reference evidence="3" key="1">
    <citation type="journal article" date="2019" name="Int. J. Syst. Evol. Microbiol.">
        <title>The Global Catalogue of Microorganisms (GCM) 10K type strain sequencing project: providing services to taxonomists for standard genome sequencing and annotation.</title>
        <authorList>
            <consortium name="The Broad Institute Genomics Platform"/>
            <consortium name="The Broad Institute Genome Sequencing Center for Infectious Disease"/>
            <person name="Wu L."/>
            <person name="Ma J."/>
        </authorList>
    </citation>
    <scope>NUCLEOTIDE SEQUENCE [LARGE SCALE GENOMIC DNA]</scope>
    <source>
        <strain evidence="3">CGMCC 1.12449</strain>
    </source>
</reference>
<keyword evidence="1" id="KW-0732">Signal</keyword>
<gene>
    <name evidence="2" type="ORF">ACFSAG_13540</name>
</gene>
<dbReference type="RefSeq" id="WP_381515823.1">
    <property type="nucleotide sequence ID" value="NZ_JBHUEL010000011.1"/>
</dbReference>
<feature type="signal peptide" evidence="1">
    <location>
        <begin position="1"/>
        <end position="23"/>
    </location>
</feature>